<name>A0A8I0T5Y4_9GAMM</name>
<reference evidence="1 2" key="1">
    <citation type="submission" date="2015-06" db="EMBL/GenBank/DDBJ databases">
        <title>Genome sequence of Pseudoalteromonas peptidolytica.</title>
        <authorList>
            <person name="Xie B.-B."/>
            <person name="Rong J.-C."/>
            <person name="Qin Q.-L."/>
            <person name="Zhang Y.-Z."/>
        </authorList>
    </citation>
    <scope>NUCLEOTIDE SEQUENCE [LARGE SCALE GENOMIC DNA]</scope>
    <source>
        <strain evidence="1 2">F12-50-A1</strain>
    </source>
</reference>
<proteinExistence type="predicted"/>
<keyword evidence="2" id="KW-1185">Reference proteome</keyword>
<comment type="caution">
    <text evidence="1">The sequence shown here is derived from an EMBL/GenBank/DDBJ whole genome shotgun (WGS) entry which is preliminary data.</text>
</comment>
<sequence length="160" mass="18214">MTCTTDAVLVYLDVECEDAAQRVRKFCESLGIDESEPNSQLRAAQLAEYEIKKSIAKIKNKSRPGVRDKEKLSSLNNELVHLLHAMPERISALALERIIEQFIVEIIHIHPIADDTCIIALCMKRLRENYLGKYDGRLAYTIVQQIIDCLHASSGRIMFQ</sequence>
<dbReference type="EMBL" id="AQHF01000028">
    <property type="protein sequence ID" value="MBE0347882.1"/>
    <property type="molecule type" value="Genomic_DNA"/>
</dbReference>
<gene>
    <name evidence="1" type="ORF">PPEP_a4257</name>
</gene>
<evidence type="ECO:0000313" key="2">
    <source>
        <dbReference type="Proteomes" id="UP000660708"/>
    </source>
</evidence>
<organism evidence="1 2">
    <name type="scientific">Pseudoalteromonas peptidolytica F12-50-A1</name>
    <dbReference type="NCBI Taxonomy" id="1315280"/>
    <lineage>
        <taxon>Bacteria</taxon>
        <taxon>Pseudomonadati</taxon>
        <taxon>Pseudomonadota</taxon>
        <taxon>Gammaproteobacteria</taxon>
        <taxon>Alteromonadales</taxon>
        <taxon>Pseudoalteromonadaceae</taxon>
        <taxon>Pseudoalteromonas</taxon>
    </lineage>
</organism>
<dbReference type="Proteomes" id="UP000660708">
    <property type="component" value="Unassembled WGS sequence"/>
</dbReference>
<protein>
    <submittedName>
        <fullName evidence="1">Uncharacterized protein</fullName>
    </submittedName>
</protein>
<accession>A0A8I0T5Y4</accession>
<dbReference type="AlphaFoldDB" id="A0A8I0T5Y4"/>
<dbReference type="RefSeq" id="WP_125251916.1">
    <property type="nucleotide sequence ID" value="NZ_AQHF01000028.1"/>
</dbReference>
<evidence type="ECO:0000313" key="1">
    <source>
        <dbReference type="EMBL" id="MBE0347882.1"/>
    </source>
</evidence>